<keyword evidence="2" id="KW-1133">Transmembrane helix</keyword>
<feature type="transmembrane region" description="Helical" evidence="2">
    <location>
        <begin position="246"/>
        <end position="267"/>
    </location>
</feature>
<feature type="transmembrane region" description="Helical" evidence="2">
    <location>
        <begin position="217"/>
        <end position="240"/>
    </location>
</feature>
<reference evidence="5" key="1">
    <citation type="journal article" date="2019" name="Int. J. Syst. Evol. Microbiol.">
        <title>The Global Catalogue of Microorganisms (GCM) 10K type strain sequencing project: providing services to taxonomists for standard genome sequencing and annotation.</title>
        <authorList>
            <consortium name="The Broad Institute Genomics Platform"/>
            <consortium name="The Broad Institute Genome Sequencing Center for Infectious Disease"/>
            <person name="Wu L."/>
            <person name="Ma J."/>
        </authorList>
    </citation>
    <scope>NUCLEOTIDE SEQUENCE [LARGE SCALE GENOMIC DNA]</scope>
    <source>
        <strain evidence="5">CGMCC 1.15342</strain>
    </source>
</reference>
<name>A0ABQ1M4M8_9SPHI</name>
<proteinExistence type="predicted"/>
<protein>
    <recommendedName>
        <fullName evidence="3">TPM domain-containing protein</fullName>
    </recommendedName>
</protein>
<dbReference type="EMBL" id="BMIK01000010">
    <property type="protein sequence ID" value="GGC34671.1"/>
    <property type="molecule type" value="Genomic_DNA"/>
</dbReference>
<dbReference type="PANTHER" id="PTHR30373:SF2">
    <property type="entry name" value="UPF0603 PROTEIN YGCG"/>
    <property type="match status" value="1"/>
</dbReference>
<dbReference type="Gene3D" id="3.10.310.50">
    <property type="match status" value="1"/>
</dbReference>
<evidence type="ECO:0000259" key="3">
    <source>
        <dbReference type="Pfam" id="PF04536"/>
    </source>
</evidence>
<keyword evidence="2" id="KW-0472">Membrane</keyword>
<keyword evidence="2" id="KW-0812">Transmembrane</keyword>
<gene>
    <name evidence="4" type="ORF">GCM10011386_28530</name>
</gene>
<dbReference type="InterPro" id="IPR007621">
    <property type="entry name" value="TPM_dom"/>
</dbReference>
<dbReference type="PANTHER" id="PTHR30373">
    <property type="entry name" value="UPF0603 PROTEIN YGCG"/>
    <property type="match status" value="1"/>
</dbReference>
<evidence type="ECO:0000313" key="5">
    <source>
        <dbReference type="Proteomes" id="UP000597338"/>
    </source>
</evidence>
<accession>A0ABQ1M4M8</accession>
<evidence type="ECO:0000256" key="1">
    <source>
        <dbReference type="SAM" id="MobiDB-lite"/>
    </source>
</evidence>
<evidence type="ECO:0000313" key="4">
    <source>
        <dbReference type="EMBL" id="GGC34671.1"/>
    </source>
</evidence>
<comment type="caution">
    <text evidence="4">The sequence shown here is derived from an EMBL/GenBank/DDBJ whole genome shotgun (WGS) entry which is preliminary data.</text>
</comment>
<keyword evidence="5" id="KW-1185">Reference proteome</keyword>
<organism evidence="4 5">
    <name type="scientific">Parapedobacter defluvii</name>
    <dbReference type="NCBI Taxonomy" id="2045106"/>
    <lineage>
        <taxon>Bacteria</taxon>
        <taxon>Pseudomonadati</taxon>
        <taxon>Bacteroidota</taxon>
        <taxon>Sphingobacteriia</taxon>
        <taxon>Sphingobacteriales</taxon>
        <taxon>Sphingobacteriaceae</taxon>
        <taxon>Parapedobacter</taxon>
    </lineage>
</organism>
<sequence>MMCPVAVAQYSLTAIPNPKQQGQDFFVSNPENILSGYTVDSLNALAREIEGQTTAEVAIVAISDFVGDDDFEFALELFQTWGIGKRENDNGLLLFIATERRAYRFITGYGTEAVLPDALLKRIGEQYLVPEFRLGNYDAGMLAAISAIRDILLNPESTDELQAEMRQQSFFYRYQDVGGYSLMIIVLTFIAMKWIGYVAERKVVKNKRYKSVGQNGIAAVGGCGCMLMILFIGVFALWFTGMQPEVIFQANLIPWYLAVGGSLAIAIKYSKGEEYIRKAYRDDKNRLSALATYHRWMILPLLLSPLSLVGLLVFLKRRNAMQVRFIPPDDSGNWKRLDRDQLKTKTDLLDNGQLSEEKILSRSYQIWEHVQTGEIKTVGWDGLRKKNFSECPSCHYRTLKKPYVKTIKAATYSAPGEGERIEECAFCDYRVSLGTVVIPKKVHRSSSSSGSGSSSGGGSSGSFGGGSSGGGGAGGRW</sequence>
<dbReference type="Pfam" id="PF04536">
    <property type="entry name" value="TPM_phosphatase"/>
    <property type="match status" value="1"/>
</dbReference>
<feature type="transmembrane region" description="Helical" evidence="2">
    <location>
        <begin position="177"/>
        <end position="196"/>
    </location>
</feature>
<feature type="compositionally biased region" description="Gly residues" evidence="1">
    <location>
        <begin position="453"/>
        <end position="477"/>
    </location>
</feature>
<feature type="domain" description="TPM" evidence="3">
    <location>
        <begin position="27"/>
        <end position="150"/>
    </location>
</feature>
<feature type="transmembrane region" description="Helical" evidence="2">
    <location>
        <begin position="296"/>
        <end position="315"/>
    </location>
</feature>
<evidence type="ECO:0000256" key="2">
    <source>
        <dbReference type="SAM" id="Phobius"/>
    </source>
</evidence>
<feature type="region of interest" description="Disordered" evidence="1">
    <location>
        <begin position="442"/>
        <end position="477"/>
    </location>
</feature>
<dbReference type="Proteomes" id="UP000597338">
    <property type="component" value="Unassembled WGS sequence"/>
</dbReference>